<dbReference type="EMBL" id="UINC01016514">
    <property type="protein sequence ID" value="SVA68698.1"/>
    <property type="molecule type" value="Genomic_DNA"/>
</dbReference>
<accession>A0A381XVE2</accession>
<dbReference type="AlphaFoldDB" id="A0A381XVE2"/>
<dbReference type="InterPro" id="IPR045865">
    <property type="entry name" value="ACT-like_dom_sf"/>
</dbReference>
<proteinExistence type="predicted"/>
<gene>
    <name evidence="1" type="ORF">METZ01_LOCUS121552</name>
</gene>
<dbReference type="SUPFAM" id="SSF55021">
    <property type="entry name" value="ACT-like"/>
    <property type="match status" value="1"/>
</dbReference>
<evidence type="ECO:0000313" key="1">
    <source>
        <dbReference type="EMBL" id="SVA68698.1"/>
    </source>
</evidence>
<sequence length="54" mass="5407">MDEYLIQLEDVPGSMAACCEAIADAGVNIVSGAGLGSEHAVAGLVTDNNDATRA</sequence>
<reference evidence="1" key="1">
    <citation type="submission" date="2018-05" db="EMBL/GenBank/DDBJ databases">
        <authorList>
            <person name="Lanie J.A."/>
            <person name="Ng W.-L."/>
            <person name="Kazmierczak K.M."/>
            <person name="Andrzejewski T.M."/>
            <person name="Davidsen T.M."/>
            <person name="Wayne K.J."/>
            <person name="Tettelin H."/>
            <person name="Glass J.I."/>
            <person name="Rusch D."/>
            <person name="Podicherti R."/>
            <person name="Tsui H.-C.T."/>
            <person name="Winkler M.E."/>
        </authorList>
    </citation>
    <scope>NUCLEOTIDE SEQUENCE</scope>
</reference>
<feature type="non-terminal residue" evidence="1">
    <location>
        <position position="54"/>
    </location>
</feature>
<protein>
    <recommendedName>
        <fullName evidence="2">ACT domain-containing protein</fullName>
    </recommendedName>
</protein>
<organism evidence="1">
    <name type="scientific">marine metagenome</name>
    <dbReference type="NCBI Taxonomy" id="408172"/>
    <lineage>
        <taxon>unclassified sequences</taxon>
        <taxon>metagenomes</taxon>
        <taxon>ecological metagenomes</taxon>
    </lineage>
</organism>
<evidence type="ECO:0008006" key="2">
    <source>
        <dbReference type="Google" id="ProtNLM"/>
    </source>
</evidence>
<name>A0A381XVE2_9ZZZZ</name>